<protein>
    <submittedName>
        <fullName evidence="2">Uncharacterized protein</fullName>
    </submittedName>
</protein>
<organism evidence="2 3">
    <name type="scientific">Microcella frigidaquae</name>
    <dbReference type="NCBI Taxonomy" id="424758"/>
    <lineage>
        <taxon>Bacteria</taxon>
        <taxon>Bacillati</taxon>
        <taxon>Actinomycetota</taxon>
        <taxon>Actinomycetes</taxon>
        <taxon>Micrococcales</taxon>
        <taxon>Microbacteriaceae</taxon>
        <taxon>Microcella</taxon>
    </lineage>
</organism>
<name>A0A840X7D1_9MICO</name>
<feature type="compositionally biased region" description="Low complexity" evidence="1">
    <location>
        <begin position="65"/>
        <end position="119"/>
    </location>
</feature>
<evidence type="ECO:0000313" key="3">
    <source>
        <dbReference type="Proteomes" id="UP000552883"/>
    </source>
</evidence>
<evidence type="ECO:0000313" key="2">
    <source>
        <dbReference type="EMBL" id="MBB5617065.1"/>
    </source>
</evidence>
<dbReference type="RefSeq" id="WP_153981671.1">
    <property type="nucleotide sequence ID" value="NZ_BAAANZ010000011.1"/>
</dbReference>
<dbReference type="AlphaFoldDB" id="A0A840X7D1"/>
<dbReference type="Proteomes" id="UP000552883">
    <property type="component" value="Unassembled WGS sequence"/>
</dbReference>
<evidence type="ECO:0000256" key="1">
    <source>
        <dbReference type="SAM" id="MobiDB-lite"/>
    </source>
</evidence>
<sequence>MAAARRWVAATAASVLGIGVLATSAIGVANAMPLVESTRVADVPPITTTPGDQKGGPAAQPGTGSSTPAPATSPTPSAAPVASASVAPAPSPQTVAPRPSVTTSVASPASPVSPASLDD</sequence>
<accession>A0A840X7D1</accession>
<reference evidence="2 3" key="1">
    <citation type="submission" date="2020-08" db="EMBL/GenBank/DDBJ databases">
        <title>Sequencing the genomes of 1000 actinobacteria strains.</title>
        <authorList>
            <person name="Klenk H.-P."/>
        </authorList>
    </citation>
    <scope>NUCLEOTIDE SEQUENCE [LARGE SCALE GENOMIC DNA]</scope>
    <source>
        <strain evidence="2 3">DSM 23889</strain>
    </source>
</reference>
<proteinExistence type="predicted"/>
<feature type="region of interest" description="Disordered" evidence="1">
    <location>
        <begin position="36"/>
        <end position="119"/>
    </location>
</feature>
<comment type="caution">
    <text evidence="2">The sequence shown here is derived from an EMBL/GenBank/DDBJ whole genome shotgun (WGS) entry which is preliminary data.</text>
</comment>
<keyword evidence="3" id="KW-1185">Reference proteome</keyword>
<dbReference type="EMBL" id="JACHBS010000001">
    <property type="protein sequence ID" value="MBB5617065.1"/>
    <property type="molecule type" value="Genomic_DNA"/>
</dbReference>
<gene>
    <name evidence="2" type="ORF">BJ959_000561</name>
</gene>